<proteinExistence type="inferred from homology"/>
<name>A0A5C4TGI0_9BACL</name>
<accession>A0A5C4TGI0</accession>
<dbReference type="InterPro" id="IPR029479">
    <property type="entry name" value="Nitroreductase"/>
</dbReference>
<dbReference type="Gene3D" id="3.40.109.10">
    <property type="entry name" value="NADH Oxidase"/>
    <property type="match status" value="1"/>
</dbReference>
<dbReference type="Pfam" id="PF00881">
    <property type="entry name" value="Nitroreductase"/>
    <property type="match status" value="2"/>
</dbReference>
<keyword evidence="6" id="KW-1185">Reference proteome</keyword>
<protein>
    <submittedName>
        <fullName evidence="5">Nitroreductase family protein</fullName>
    </submittedName>
</protein>
<evidence type="ECO:0000256" key="2">
    <source>
        <dbReference type="ARBA" id="ARBA00023002"/>
    </source>
</evidence>
<dbReference type="CDD" id="cd02138">
    <property type="entry name" value="TdsD-like"/>
    <property type="match status" value="1"/>
</dbReference>
<reference evidence="5 6" key="1">
    <citation type="submission" date="2019-05" db="EMBL/GenBank/DDBJ databases">
        <title>We sequenced the genome of Paenibacillus hemerocallicola KCTC 33185 for further insight into its adaptation and study the phylogeny of Paenibacillus.</title>
        <authorList>
            <person name="Narsing Rao M.P."/>
        </authorList>
    </citation>
    <scope>NUCLEOTIDE SEQUENCE [LARGE SCALE GENOMIC DNA]</scope>
    <source>
        <strain evidence="5 6">KCTC 33185</strain>
    </source>
</reference>
<comment type="caution">
    <text evidence="5">The sequence shown here is derived from an EMBL/GenBank/DDBJ whole genome shotgun (WGS) entry which is preliminary data.</text>
</comment>
<feature type="region of interest" description="Disordered" evidence="3">
    <location>
        <begin position="170"/>
        <end position="201"/>
    </location>
</feature>
<dbReference type="SUPFAM" id="SSF55469">
    <property type="entry name" value="FMN-dependent nitroreductase-like"/>
    <property type="match status" value="1"/>
</dbReference>
<dbReference type="OrthoDB" id="9782629at2"/>
<feature type="domain" description="Nitroreductase" evidence="4">
    <location>
        <begin position="25"/>
        <end position="73"/>
    </location>
</feature>
<feature type="compositionally biased region" description="Basic and acidic residues" evidence="3">
    <location>
        <begin position="174"/>
        <end position="186"/>
    </location>
</feature>
<feature type="domain" description="Nitroreductase" evidence="4">
    <location>
        <begin position="82"/>
        <end position="164"/>
    </location>
</feature>
<dbReference type="PANTHER" id="PTHR43673">
    <property type="entry name" value="NAD(P)H NITROREDUCTASE YDGI-RELATED"/>
    <property type="match status" value="1"/>
</dbReference>
<dbReference type="AlphaFoldDB" id="A0A5C4TGI0"/>
<dbReference type="Proteomes" id="UP000307943">
    <property type="component" value="Unassembled WGS sequence"/>
</dbReference>
<evidence type="ECO:0000256" key="1">
    <source>
        <dbReference type="ARBA" id="ARBA00007118"/>
    </source>
</evidence>
<dbReference type="EMBL" id="VDCQ01000001">
    <property type="protein sequence ID" value="TNJ68161.1"/>
    <property type="molecule type" value="Genomic_DNA"/>
</dbReference>
<organism evidence="5 6">
    <name type="scientific">Paenibacillus hemerocallicola</name>
    <dbReference type="NCBI Taxonomy" id="1172614"/>
    <lineage>
        <taxon>Bacteria</taxon>
        <taxon>Bacillati</taxon>
        <taxon>Bacillota</taxon>
        <taxon>Bacilli</taxon>
        <taxon>Bacillales</taxon>
        <taxon>Paenibacillaceae</taxon>
        <taxon>Paenibacillus</taxon>
    </lineage>
</organism>
<gene>
    <name evidence="5" type="ORF">FE784_00400</name>
</gene>
<evidence type="ECO:0000313" key="6">
    <source>
        <dbReference type="Proteomes" id="UP000307943"/>
    </source>
</evidence>
<dbReference type="GO" id="GO:0016491">
    <property type="term" value="F:oxidoreductase activity"/>
    <property type="evidence" value="ECO:0007669"/>
    <property type="project" value="UniProtKB-KW"/>
</dbReference>
<dbReference type="RefSeq" id="WP_139600138.1">
    <property type="nucleotide sequence ID" value="NZ_VDCQ01000001.1"/>
</dbReference>
<comment type="similarity">
    <text evidence="1">Belongs to the nitroreductase family.</text>
</comment>
<evidence type="ECO:0000256" key="3">
    <source>
        <dbReference type="SAM" id="MobiDB-lite"/>
    </source>
</evidence>
<keyword evidence="2" id="KW-0560">Oxidoreductase</keyword>
<evidence type="ECO:0000259" key="4">
    <source>
        <dbReference type="Pfam" id="PF00881"/>
    </source>
</evidence>
<sequence>MSKIESGAVSGYRQAEFDIDPVYVRRWSPRSFSSAQVDDDTLLSLFEAARWAPSANNEQPWQFIVARTEAEKTVFLGFINEGNRLWCDKAPVIALALSNRINSRGRPNRTHAFDTGAAWGFMALEATRKGLVTHAMGGFDADKARASLGIPEDYEAHAVIAIGYQGDEEALPENLREREKPSDRKPVAQMLHSGTFGNRSS</sequence>
<evidence type="ECO:0000313" key="5">
    <source>
        <dbReference type="EMBL" id="TNJ68161.1"/>
    </source>
</evidence>
<dbReference type="PANTHER" id="PTHR43673:SF10">
    <property type="entry name" value="NADH DEHYDROGENASE_NAD(P)H NITROREDUCTASE XCC3605-RELATED"/>
    <property type="match status" value="1"/>
</dbReference>
<dbReference type="InterPro" id="IPR000415">
    <property type="entry name" value="Nitroreductase-like"/>
</dbReference>